<sequence length="801" mass="89666">MDVGPTTPAGLGQQKRPRVSDENRKRAVRACDGCRRVKEKCEGGVPCRRCLRYRRQCIFTHPDHAEKLARSSSIPLLERTAALSRHDLAEAERVRYMERIIQHYVPNISFDIHSLRKMAEELTHKHRPSGATESSSLQLDGEDLEDLAIDDEDFTIKALPDNTTQYSGEFSYLNFSMKIRQKIDEWMQTAAPEASTETEPFEERWRATQLQSGSTLVSTSVTCLPPRFVADFLVQIFFKYAQTNNFYVEEDWLRDKLNTCYTDPSSLSSKDAGSVCAILMVLAVGTQFAHMESSIPVNRLSSNSAFDDDHHFSEDDVGLTFYQFASKLLPDIIATASVRSVQACLLIGTYLLPLDTSGLCYTYFGLALKMAIQNGMHRKYTGEGLSPRMIETRNRVFWTAYTIEKRVSILHGRPVSLLDADVDAPFPTDFPGLTPSGHVSNDTNMVTLIKLTLKLGEVANEISILRKSRKNQQQDCLERLLNLRKNLVDWWATLPEETNCRDLNPAGPLFRSNVHLKLDYCLTRIFLGRPFLFSSMRAVSLTTITGAPLKTPSGLAKNRSTLVTDCVEAALEIIDLCRLLRDEPGLARASFTEFSSCRAALLVILAQSLTKRTERLREALDKGMALIKIMSMGVGSARAAVSVIETLERAIRRLEEYSQTQPQGSTGVIESAYDRFKNWEMLWKTGPISPEIVPFQEQFHHPSNNGLPPVITPMTGASTANDQVDADVASASIPDSSEFSVSHPLSHMPHFGLDHFVSNLPQELGEFTAIPCFETDGQQTLSGEMKPGCSDTSRWMNFMND</sequence>
<dbReference type="Pfam" id="PF00172">
    <property type="entry name" value="Zn_clus"/>
    <property type="match status" value="1"/>
</dbReference>
<dbReference type="OrthoDB" id="3921198at2759"/>
<dbReference type="Gene3D" id="4.10.240.10">
    <property type="entry name" value="Zn(2)-C6 fungal-type DNA-binding domain"/>
    <property type="match status" value="1"/>
</dbReference>
<evidence type="ECO:0000256" key="4">
    <source>
        <dbReference type="ARBA" id="ARBA00023163"/>
    </source>
</evidence>
<dbReference type="CDD" id="cd00067">
    <property type="entry name" value="GAL4"/>
    <property type="match status" value="1"/>
</dbReference>
<dbReference type="InterPro" id="IPR001138">
    <property type="entry name" value="Zn2Cys6_DnaBD"/>
</dbReference>
<dbReference type="VEuPathDB" id="FungiDB:BO80DRAFT_429367"/>
<evidence type="ECO:0000313" key="8">
    <source>
        <dbReference type="EMBL" id="RAK96120.1"/>
    </source>
</evidence>
<dbReference type="GO" id="GO:0009893">
    <property type="term" value="P:positive regulation of metabolic process"/>
    <property type="evidence" value="ECO:0007669"/>
    <property type="project" value="UniProtKB-ARBA"/>
</dbReference>
<gene>
    <name evidence="8" type="ORF">BO80DRAFT_429367</name>
</gene>
<dbReference type="GO" id="GO:0008270">
    <property type="term" value="F:zinc ion binding"/>
    <property type="evidence" value="ECO:0007669"/>
    <property type="project" value="InterPro"/>
</dbReference>
<protein>
    <recommendedName>
        <fullName evidence="7">Zn(2)-C6 fungal-type domain-containing protein</fullName>
    </recommendedName>
</protein>
<dbReference type="GO" id="GO:0003677">
    <property type="term" value="F:DNA binding"/>
    <property type="evidence" value="ECO:0007669"/>
    <property type="project" value="UniProtKB-KW"/>
</dbReference>
<dbReference type="Proteomes" id="UP000249402">
    <property type="component" value="Unassembled WGS sequence"/>
</dbReference>
<keyword evidence="2" id="KW-0805">Transcription regulation</keyword>
<dbReference type="STRING" id="1448316.A0A395GKU0"/>
<dbReference type="PANTHER" id="PTHR46910">
    <property type="entry name" value="TRANSCRIPTION FACTOR PDR1"/>
    <property type="match status" value="1"/>
</dbReference>
<evidence type="ECO:0000256" key="6">
    <source>
        <dbReference type="SAM" id="MobiDB-lite"/>
    </source>
</evidence>
<evidence type="ECO:0000313" key="9">
    <source>
        <dbReference type="Proteomes" id="UP000249402"/>
    </source>
</evidence>
<dbReference type="GO" id="GO:0006351">
    <property type="term" value="P:DNA-templated transcription"/>
    <property type="evidence" value="ECO:0007669"/>
    <property type="project" value="InterPro"/>
</dbReference>
<dbReference type="PANTHER" id="PTHR46910:SF15">
    <property type="entry name" value="PRNA PROTEIN"/>
    <property type="match status" value="1"/>
</dbReference>
<dbReference type="AlphaFoldDB" id="A0A395GKU0"/>
<name>A0A395GKU0_9EURO</name>
<dbReference type="CDD" id="cd12148">
    <property type="entry name" value="fungal_TF_MHR"/>
    <property type="match status" value="1"/>
</dbReference>
<dbReference type="InterPro" id="IPR007219">
    <property type="entry name" value="XnlR_reg_dom"/>
</dbReference>
<evidence type="ECO:0000259" key="7">
    <source>
        <dbReference type="PROSITE" id="PS50048"/>
    </source>
</evidence>
<reference evidence="8 9" key="1">
    <citation type="submission" date="2018-02" db="EMBL/GenBank/DDBJ databases">
        <title>The genomes of Aspergillus section Nigri reveals drivers in fungal speciation.</title>
        <authorList>
            <consortium name="DOE Joint Genome Institute"/>
            <person name="Vesth T.C."/>
            <person name="Nybo J."/>
            <person name="Theobald S."/>
            <person name="Brandl J."/>
            <person name="Frisvad J.C."/>
            <person name="Nielsen K.F."/>
            <person name="Lyhne E.K."/>
            <person name="Kogle M.E."/>
            <person name="Kuo A."/>
            <person name="Riley R."/>
            <person name="Clum A."/>
            <person name="Nolan M."/>
            <person name="Lipzen A."/>
            <person name="Salamov A."/>
            <person name="Henrissat B."/>
            <person name="Wiebenga A."/>
            <person name="De vries R.P."/>
            <person name="Grigoriev I.V."/>
            <person name="Mortensen U.H."/>
            <person name="Andersen M.R."/>
            <person name="Baker S.E."/>
        </authorList>
    </citation>
    <scope>NUCLEOTIDE SEQUENCE [LARGE SCALE GENOMIC DNA]</scope>
    <source>
        <strain evidence="8 9">CBS 121593</strain>
    </source>
</reference>
<proteinExistence type="predicted"/>
<feature type="region of interest" description="Disordered" evidence="6">
    <location>
        <begin position="1"/>
        <end position="23"/>
    </location>
</feature>
<dbReference type="SMART" id="SM00066">
    <property type="entry name" value="GAL4"/>
    <property type="match status" value="1"/>
</dbReference>
<dbReference type="InterPro" id="IPR036864">
    <property type="entry name" value="Zn2-C6_fun-type_DNA-bd_sf"/>
</dbReference>
<dbReference type="SUPFAM" id="SSF57701">
    <property type="entry name" value="Zn2/Cys6 DNA-binding domain"/>
    <property type="match status" value="1"/>
</dbReference>
<organism evidence="8 9">
    <name type="scientific">Aspergillus ibericus CBS 121593</name>
    <dbReference type="NCBI Taxonomy" id="1448316"/>
    <lineage>
        <taxon>Eukaryota</taxon>
        <taxon>Fungi</taxon>
        <taxon>Dikarya</taxon>
        <taxon>Ascomycota</taxon>
        <taxon>Pezizomycotina</taxon>
        <taxon>Eurotiomycetes</taxon>
        <taxon>Eurotiomycetidae</taxon>
        <taxon>Eurotiales</taxon>
        <taxon>Aspergillaceae</taxon>
        <taxon>Aspergillus</taxon>
        <taxon>Aspergillus subgen. Circumdati</taxon>
    </lineage>
</organism>
<evidence type="ECO:0000256" key="2">
    <source>
        <dbReference type="ARBA" id="ARBA00023015"/>
    </source>
</evidence>
<accession>A0A395GKU0</accession>
<evidence type="ECO:0000256" key="1">
    <source>
        <dbReference type="ARBA" id="ARBA00022723"/>
    </source>
</evidence>
<dbReference type="Pfam" id="PF04082">
    <property type="entry name" value="Fungal_trans"/>
    <property type="match status" value="1"/>
</dbReference>
<dbReference type="InterPro" id="IPR050987">
    <property type="entry name" value="AtrR-like"/>
</dbReference>
<dbReference type="PROSITE" id="PS50048">
    <property type="entry name" value="ZN2_CY6_FUNGAL_2"/>
    <property type="match status" value="1"/>
</dbReference>
<dbReference type="PROSITE" id="PS00463">
    <property type="entry name" value="ZN2_CY6_FUNGAL_1"/>
    <property type="match status" value="1"/>
</dbReference>
<dbReference type="SMART" id="SM00906">
    <property type="entry name" value="Fungal_trans"/>
    <property type="match status" value="1"/>
</dbReference>
<keyword evidence="3" id="KW-0238">DNA-binding</keyword>
<evidence type="ECO:0000256" key="3">
    <source>
        <dbReference type="ARBA" id="ARBA00023125"/>
    </source>
</evidence>
<keyword evidence="1" id="KW-0479">Metal-binding</keyword>
<dbReference type="GO" id="GO:0000981">
    <property type="term" value="F:DNA-binding transcription factor activity, RNA polymerase II-specific"/>
    <property type="evidence" value="ECO:0007669"/>
    <property type="project" value="InterPro"/>
</dbReference>
<keyword evidence="4" id="KW-0804">Transcription</keyword>
<feature type="domain" description="Zn(2)-C6 fungal-type" evidence="7">
    <location>
        <begin position="30"/>
        <end position="59"/>
    </location>
</feature>
<dbReference type="RefSeq" id="XP_025570448.1">
    <property type="nucleotide sequence ID" value="XM_025720450.1"/>
</dbReference>
<dbReference type="EMBL" id="KZ824480">
    <property type="protein sequence ID" value="RAK96120.1"/>
    <property type="molecule type" value="Genomic_DNA"/>
</dbReference>
<evidence type="ECO:0000256" key="5">
    <source>
        <dbReference type="ARBA" id="ARBA00023242"/>
    </source>
</evidence>
<keyword evidence="5" id="KW-0539">Nucleus</keyword>
<keyword evidence="9" id="KW-1185">Reference proteome</keyword>
<dbReference type="GeneID" id="37225315"/>